<dbReference type="AlphaFoldDB" id="A0A5J4UYF1"/>
<evidence type="ECO:0000313" key="1">
    <source>
        <dbReference type="EMBL" id="KAA6374931.1"/>
    </source>
</evidence>
<sequence length="479" mass="51384">PVLIVTLLNCYSDSKIPKIGYWGSATSGAFDQLLKNFSNTIFVFEEGDDINYFGTSALPVRTLRCAVAIVNPRKDILNGGDLNEQQLSNVTIRTGTFSDFQVSIMAEYIVIYGNGFDNTKVTNIAPGTLIEDSCLFYIAADNINPRVEITRIHFQQTINGSSINGAWPLIQLNDGRVTVSSCKFSQSTDVTSSQFNYLEVITPKGKGIISMEDCSFTNISSGSALTIDTSHGDIDMQIRRCNFIGCQSYQSYDETSSQCSSPIVIFSSFSYATSPTSVPAFIVLPVVVFTNCTFTNNSGIKANVAEIKGEQIKFGFSSCTFTGTSEKYIYVSSTGEVDAVSLMITQAFGGCKASTDTTNINLDITSPASTNNLITISTKGEVDEKTKYVRNGGNDGSGHTGENEAITDAYATVTKAISESFSGSSKPLLINIGQGTFSDHQLNAGARGIKIVGKCIVNTTMINSKGAEPKAWLASTVGV</sequence>
<name>A0A5J4UYF1_9EUKA</name>
<reference evidence="1 2" key="1">
    <citation type="submission" date="2019-03" db="EMBL/GenBank/DDBJ databases">
        <title>Single cell metagenomics reveals metabolic interactions within the superorganism composed of flagellate Streblomastix strix and complex community of Bacteroidetes bacteria on its surface.</title>
        <authorList>
            <person name="Treitli S.C."/>
            <person name="Kolisko M."/>
            <person name="Husnik F."/>
            <person name="Keeling P."/>
            <person name="Hampl V."/>
        </authorList>
    </citation>
    <scope>NUCLEOTIDE SEQUENCE [LARGE SCALE GENOMIC DNA]</scope>
    <source>
        <strain evidence="1">ST1C</strain>
    </source>
</reference>
<evidence type="ECO:0000313" key="2">
    <source>
        <dbReference type="Proteomes" id="UP000324800"/>
    </source>
</evidence>
<protein>
    <recommendedName>
        <fullName evidence="3">Right handed beta helix domain-containing protein</fullName>
    </recommendedName>
</protein>
<organism evidence="1 2">
    <name type="scientific">Streblomastix strix</name>
    <dbReference type="NCBI Taxonomy" id="222440"/>
    <lineage>
        <taxon>Eukaryota</taxon>
        <taxon>Metamonada</taxon>
        <taxon>Preaxostyla</taxon>
        <taxon>Oxymonadida</taxon>
        <taxon>Streblomastigidae</taxon>
        <taxon>Streblomastix</taxon>
    </lineage>
</organism>
<feature type="non-terminal residue" evidence="1">
    <location>
        <position position="1"/>
    </location>
</feature>
<dbReference type="EMBL" id="SNRW01011609">
    <property type="protein sequence ID" value="KAA6374931.1"/>
    <property type="molecule type" value="Genomic_DNA"/>
</dbReference>
<proteinExistence type="predicted"/>
<gene>
    <name evidence="1" type="ORF">EZS28_029544</name>
</gene>
<evidence type="ECO:0008006" key="3">
    <source>
        <dbReference type="Google" id="ProtNLM"/>
    </source>
</evidence>
<dbReference type="Proteomes" id="UP000324800">
    <property type="component" value="Unassembled WGS sequence"/>
</dbReference>
<accession>A0A5J4UYF1</accession>
<comment type="caution">
    <text evidence="1">The sequence shown here is derived from an EMBL/GenBank/DDBJ whole genome shotgun (WGS) entry which is preliminary data.</text>
</comment>